<proteinExistence type="predicted"/>
<dbReference type="RefSeq" id="WP_013664189.1">
    <property type="nucleotide sequence ID" value="NZ_JBHLWO010000001.1"/>
</dbReference>
<comment type="caution">
    <text evidence="1">The sequence shown here is derived from an EMBL/GenBank/DDBJ whole genome shotgun (WGS) entry which is preliminary data.</text>
</comment>
<gene>
    <name evidence="1" type="ORF">ACFFI0_01645</name>
</gene>
<dbReference type="Proteomes" id="UP001589774">
    <property type="component" value="Unassembled WGS sequence"/>
</dbReference>
<sequence>MKQKIKSPDQNIELAAQDKIADNIESHSAEEMDALYRYWLAYSYPFVPMIDLTIIYDEIRKMVKHWLVKKREHKNSYKNKIHENI</sequence>
<accession>A0ABV6HDL9</accession>
<reference evidence="1 2" key="1">
    <citation type="submission" date="2024-09" db="EMBL/GenBank/DDBJ databases">
        <authorList>
            <person name="Sun Q."/>
            <person name="Mori K."/>
        </authorList>
    </citation>
    <scope>NUCLEOTIDE SEQUENCE [LARGE SCALE GENOMIC DNA]</scope>
    <source>
        <strain evidence="1 2">CCM 7765</strain>
    </source>
</reference>
<protein>
    <submittedName>
        <fullName evidence="1">Uncharacterized protein</fullName>
    </submittedName>
</protein>
<evidence type="ECO:0000313" key="2">
    <source>
        <dbReference type="Proteomes" id="UP001589774"/>
    </source>
</evidence>
<evidence type="ECO:0000313" key="1">
    <source>
        <dbReference type="EMBL" id="MFC0316985.1"/>
    </source>
</evidence>
<organism evidence="1 2">
    <name type="scientific">Olivibacter oleidegradans</name>
    <dbReference type="NCBI Taxonomy" id="760123"/>
    <lineage>
        <taxon>Bacteria</taxon>
        <taxon>Pseudomonadati</taxon>
        <taxon>Bacteroidota</taxon>
        <taxon>Sphingobacteriia</taxon>
        <taxon>Sphingobacteriales</taxon>
        <taxon>Sphingobacteriaceae</taxon>
        <taxon>Olivibacter</taxon>
    </lineage>
</organism>
<name>A0ABV6HDL9_9SPHI</name>
<dbReference type="EMBL" id="JBHLWO010000001">
    <property type="protein sequence ID" value="MFC0316985.1"/>
    <property type="molecule type" value="Genomic_DNA"/>
</dbReference>
<keyword evidence="2" id="KW-1185">Reference proteome</keyword>